<dbReference type="PANTHER" id="PTHR48111">
    <property type="entry name" value="REGULATOR OF RPOS"/>
    <property type="match status" value="1"/>
</dbReference>
<feature type="domain" description="OmpR/PhoB-type" evidence="9">
    <location>
        <begin position="131"/>
        <end position="229"/>
    </location>
</feature>
<dbReference type="PROSITE" id="PS50110">
    <property type="entry name" value="RESPONSE_REGULATORY"/>
    <property type="match status" value="1"/>
</dbReference>
<feature type="DNA-binding region" description="OmpR/PhoB-type" evidence="7">
    <location>
        <begin position="131"/>
        <end position="229"/>
    </location>
</feature>
<dbReference type="Gene3D" id="3.40.50.2300">
    <property type="match status" value="1"/>
</dbReference>
<dbReference type="PROSITE" id="PS51755">
    <property type="entry name" value="OMPR_PHOB"/>
    <property type="match status" value="1"/>
</dbReference>
<gene>
    <name evidence="10" type="primary">kdpE_2</name>
    <name evidence="10" type="ORF">ASD8599_04043</name>
</gene>
<evidence type="ECO:0000256" key="6">
    <source>
        <dbReference type="PROSITE-ProRule" id="PRU00169"/>
    </source>
</evidence>
<evidence type="ECO:0000259" key="9">
    <source>
        <dbReference type="PROSITE" id="PS51755"/>
    </source>
</evidence>
<evidence type="ECO:0000313" key="10">
    <source>
        <dbReference type="EMBL" id="SPH27577.1"/>
    </source>
</evidence>
<evidence type="ECO:0000259" key="8">
    <source>
        <dbReference type="PROSITE" id="PS50110"/>
    </source>
</evidence>
<dbReference type="PANTHER" id="PTHR48111:SF22">
    <property type="entry name" value="REGULATOR OF RPOS"/>
    <property type="match status" value="1"/>
</dbReference>
<dbReference type="GO" id="GO:0000976">
    <property type="term" value="F:transcription cis-regulatory region binding"/>
    <property type="evidence" value="ECO:0007669"/>
    <property type="project" value="TreeGrafter"/>
</dbReference>
<dbReference type="Pfam" id="PF00486">
    <property type="entry name" value="Trans_reg_C"/>
    <property type="match status" value="1"/>
</dbReference>
<dbReference type="SUPFAM" id="SSF52172">
    <property type="entry name" value="CheY-like"/>
    <property type="match status" value="1"/>
</dbReference>
<keyword evidence="4 7" id="KW-0238">DNA-binding</keyword>
<dbReference type="Gene3D" id="1.10.10.10">
    <property type="entry name" value="Winged helix-like DNA-binding domain superfamily/Winged helix DNA-binding domain"/>
    <property type="match status" value="1"/>
</dbReference>
<dbReference type="InterPro" id="IPR011006">
    <property type="entry name" value="CheY-like_superfamily"/>
</dbReference>
<dbReference type="SMART" id="SM00862">
    <property type="entry name" value="Trans_reg_C"/>
    <property type="match status" value="1"/>
</dbReference>
<dbReference type="Pfam" id="PF00072">
    <property type="entry name" value="Response_reg"/>
    <property type="match status" value="1"/>
</dbReference>
<feature type="modified residue" description="4-aspartylphosphate" evidence="6">
    <location>
        <position position="56"/>
    </location>
</feature>
<dbReference type="CDD" id="cd00383">
    <property type="entry name" value="trans_reg_C"/>
    <property type="match status" value="1"/>
</dbReference>
<reference evidence="10 11" key="1">
    <citation type="submission" date="2018-03" db="EMBL/GenBank/DDBJ databases">
        <authorList>
            <person name="Keele B.F."/>
        </authorList>
    </citation>
    <scope>NUCLEOTIDE SEQUENCE [LARGE SCALE GENOMIC DNA]</scope>
    <source>
        <strain evidence="10 11">CECT 8599</strain>
    </source>
</reference>
<evidence type="ECO:0000256" key="7">
    <source>
        <dbReference type="PROSITE-ProRule" id="PRU01091"/>
    </source>
</evidence>
<evidence type="ECO:0000256" key="1">
    <source>
        <dbReference type="ARBA" id="ARBA00022553"/>
    </source>
</evidence>
<keyword evidence="2" id="KW-0902">Two-component regulatory system</keyword>
<keyword evidence="1 6" id="KW-0597">Phosphoprotein</keyword>
<dbReference type="Gene3D" id="6.10.250.690">
    <property type="match status" value="1"/>
</dbReference>
<evidence type="ECO:0000313" key="11">
    <source>
        <dbReference type="Proteomes" id="UP000244880"/>
    </source>
</evidence>
<organism evidence="10 11">
    <name type="scientific">Ascidiaceihabitans donghaensis</name>
    <dbReference type="NCBI Taxonomy" id="1510460"/>
    <lineage>
        <taxon>Bacteria</taxon>
        <taxon>Pseudomonadati</taxon>
        <taxon>Pseudomonadota</taxon>
        <taxon>Alphaproteobacteria</taxon>
        <taxon>Rhodobacterales</taxon>
        <taxon>Paracoccaceae</taxon>
        <taxon>Ascidiaceihabitans</taxon>
    </lineage>
</organism>
<evidence type="ECO:0000256" key="5">
    <source>
        <dbReference type="ARBA" id="ARBA00023163"/>
    </source>
</evidence>
<dbReference type="InterPro" id="IPR039420">
    <property type="entry name" value="WalR-like"/>
</dbReference>
<dbReference type="GO" id="GO:0000156">
    <property type="term" value="F:phosphorelay response regulator activity"/>
    <property type="evidence" value="ECO:0007669"/>
    <property type="project" value="TreeGrafter"/>
</dbReference>
<feature type="domain" description="Response regulatory" evidence="8">
    <location>
        <begin position="7"/>
        <end position="121"/>
    </location>
</feature>
<dbReference type="InterPro" id="IPR001867">
    <property type="entry name" value="OmpR/PhoB-type_DNA-bd"/>
</dbReference>
<dbReference type="GO" id="GO:0005829">
    <property type="term" value="C:cytosol"/>
    <property type="evidence" value="ECO:0007669"/>
    <property type="project" value="TreeGrafter"/>
</dbReference>
<dbReference type="FunFam" id="1.10.10.10:FF:000005">
    <property type="entry name" value="Two-component system response regulator"/>
    <property type="match status" value="1"/>
</dbReference>
<keyword evidence="3" id="KW-0805">Transcription regulation</keyword>
<dbReference type="SMART" id="SM00448">
    <property type="entry name" value="REC"/>
    <property type="match status" value="1"/>
</dbReference>
<dbReference type="GO" id="GO:0032993">
    <property type="term" value="C:protein-DNA complex"/>
    <property type="evidence" value="ECO:0007669"/>
    <property type="project" value="TreeGrafter"/>
</dbReference>
<dbReference type="EMBL" id="OMOR01000004">
    <property type="protein sequence ID" value="SPH27577.1"/>
    <property type="molecule type" value="Genomic_DNA"/>
</dbReference>
<dbReference type="RefSeq" id="WP_245926170.1">
    <property type="nucleotide sequence ID" value="NZ_OMOR01000004.1"/>
</dbReference>
<proteinExistence type="predicted"/>
<evidence type="ECO:0000256" key="4">
    <source>
        <dbReference type="ARBA" id="ARBA00023125"/>
    </source>
</evidence>
<evidence type="ECO:0000256" key="3">
    <source>
        <dbReference type="ARBA" id="ARBA00023015"/>
    </source>
</evidence>
<keyword evidence="11" id="KW-1185">Reference proteome</keyword>
<keyword evidence="5" id="KW-0804">Transcription</keyword>
<name>A0A2R8BPQ5_9RHOB</name>
<dbReference type="GO" id="GO:0006355">
    <property type="term" value="P:regulation of DNA-templated transcription"/>
    <property type="evidence" value="ECO:0007669"/>
    <property type="project" value="InterPro"/>
</dbReference>
<dbReference type="Proteomes" id="UP000244880">
    <property type="component" value="Unassembled WGS sequence"/>
</dbReference>
<accession>A0A2R8BPQ5</accession>
<dbReference type="AlphaFoldDB" id="A0A2R8BPQ5"/>
<evidence type="ECO:0000256" key="2">
    <source>
        <dbReference type="ARBA" id="ARBA00023012"/>
    </source>
</evidence>
<dbReference type="InterPro" id="IPR001789">
    <property type="entry name" value="Sig_transdc_resp-reg_receiver"/>
</dbReference>
<protein>
    <submittedName>
        <fullName evidence="10">KDP operon transcriptional regulatory protein KdpE</fullName>
    </submittedName>
</protein>
<dbReference type="InterPro" id="IPR036388">
    <property type="entry name" value="WH-like_DNA-bd_sf"/>
</dbReference>
<sequence>MTDRSATVLVIEDDPEMMCALCDACDDLGLSAFEATTFAQGLAIAQAHPVALAIVDRLLPDGDSVDMIGELRALGQVPVVLMVSALAHAGHRSHGLDRGADDYLAKPFDAEELRARIRALMRRGRSENTGNDFLVFGALEIRMRARTVHHGQTHIPISPKEFDLLLYFAQNAGTPLSRMQLLEHVWNLNFDPQTNVVDVHVGRLRRKLESQTGRDWIHTARGTGYWFGPAPESRP</sequence>